<evidence type="ECO:0000256" key="2">
    <source>
        <dbReference type="ARBA" id="ARBA00023015"/>
    </source>
</evidence>
<keyword evidence="7" id="KW-1185">Reference proteome</keyword>
<dbReference type="SUPFAM" id="SSF53822">
    <property type="entry name" value="Periplasmic binding protein-like I"/>
    <property type="match status" value="1"/>
</dbReference>
<evidence type="ECO:0000313" key="6">
    <source>
        <dbReference type="EMBL" id="MBP2416972.1"/>
    </source>
</evidence>
<dbReference type="PANTHER" id="PTHR30146:SF148">
    <property type="entry name" value="HTH-TYPE TRANSCRIPTIONAL REPRESSOR PURR-RELATED"/>
    <property type="match status" value="1"/>
</dbReference>
<feature type="domain" description="HTH lacI-type" evidence="5">
    <location>
        <begin position="5"/>
        <end position="61"/>
    </location>
</feature>
<dbReference type="Proteomes" id="UP000758168">
    <property type="component" value="Unassembled WGS sequence"/>
</dbReference>
<keyword evidence="3" id="KW-0238">DNA-binding</keyword>
<gene>
    <name evidence="6" type="ORF">JOF54_001894</name>
</gene>
<dbReference type="InterPro" id="IPR000843">
    <property type="entry name" value="HTH_LacI"/>
</dbReference>
<dbReference type="SMART" id="SM00354">
    <property type="entry name" value="HTH_LACI"/>
    <property type="match status" value="1"/>
</dbReference>
<keyword evidence="1" id="KW-0678">Repressor</keyword>
<dbReference type="Gene3D" id="1.10.260.40">
    <property type="entry name" value="lambda repressor-like DNA-binding domains"/>
    <property type="match status" value="1"/>
</dbReference>
<dbReference type="CDD" id="cd06288">
    <property type="entry name" value="PBP1_sucrose_transcription_regulator"/>
    <property type="match status" value="1"/>
</dbReference>
<dbReference type="PANTHER" id="PTHR30146">
    <property type="entry name" value="LACI-RELATED TRANSCRIPTIONAL REPRESSOR"/>
    <property type="match status" value="1"/>
</dbReference>
<keyword evidence="2" id="KW-0805">Transcription regulation</keyword>
<keyword evidence="4" id="KW-0804">Transcription</keyword>
<reference evidence="6 7" key="1">
    <citation type="submission" date="2021-03" db="EMBL/GenBank/DDBJ databases">
        <title>Sequencing the genomes of 1000 actinobacteria strains.</title>
        <authorList>
            <person name="Klenk H.-P."/>
        </authorList>
    </citation>
    <scope>NUCLEOTIDE SEQUENCE [LARGE SCALE GENOMIC DNA]</scope>
    <source>
        <strain evidence="6 7">DSM 12936</strain>
    </source>
</reference>
<dbReference type="Gene3D" id="3.40.50.2300">
    <property type="match status" value="2"/>
</dbReference>
<dbReference type="SUPFAM" id="SSF47413">
    <property type="entry name" value="lambda repressor-like DNA-binding domains"/>
    <property type="match status" value="1"/>
</dbReference>
<dbReference type="PROSITE" id="PS50932">
    <property type="entry name" value="HTH_LACI_2"/>
    <property type="match status" value="1"/>
</dbReference>
<name>A0ABS4Z7E4_9ACTN</name>
<comment type="caution">
    <text evidence="6">The sequence shown here is derived from an EMBL/GenBank/DDBJ whole genome shotgun (WGS) entry which is preliminary data.</text>
</comment>
<evidence type="ECO:0000313" key="7">
    <source>
        <dbReference type="Proteomes" id="UP000758168"/>
    </source>
</evidence>
<accession>A0ABS4Z7E4</accession>
<protein>
    <submittedName>
        <fullName evidence="6">LacI family transcriptional regulator</fullName>
    </submittedName>
</protein>
<dbReference type="Pfam" id="PF00356">
    <property type="entry name" value="LacI"/>
    <property type="match status" value="1"/>
</dbReference>
<evidence type="ECO:0000256" key="3">
    <source>
        <dbReference type="ARBA" id="ARBA00023125"/>
    </source>
</evidence>
<sequence length="346" mass="36727">MARRATAQDVADLAGVSRSAVSLVLNGRGAGNISEEKQKAVRAAAAQLDYTPNAVALSLRSRRTRTLGVLTWPGVVGFSQTMLHRALRKAGEHSYLLLVMDTDDDAEVERRQLDTLRDRQVDGFLVVSPALAHYRPPEVLHSTPTVLLNCLDPDGAVSSVTPDEVQAGQRAAEVLLRHGHRRIGLLVGDPGSLQSRLRVAGVQQAATAAGVEPPQPVVAGRNIDDGARAARAVLSGPEPPTALVCTHERLAVGAALVAAELGLRVPQDLSLVSLEDGERLTSRLDPPMTTVHRPDGAMAEQAVGLLLERLGGASPEIRRMVFSCPLRERASVGCPGRAPGVLPRPR</sequence>
<dbReference type="InterPro" id="IPR046335">
    <property type="entry name" value="LacI/GalR-like_sensor"/>
</dbReference>
<dbReference type="RefSeq" id="WP_210055093.1">
    <property type="nucleotide sequence ID" value="NZ_BAAAMH010000004.1"/>
</dbReference>
<evidence type="ECO:0000256" key="4">
    <source>
        <dbReference type="ARBA" id="ARBA00023163"/>
    </source>
</evidence>
<dbReference type="InterPro" id="IPR010982">
    <property type="entry name" value="Lambda_DNA-bd_dom_sf"/>
</dbReference>
<dbReference type="EMBL" id="JAGIOB010000001">
    <property type="protein sequence ID" value="MBP2416972.1"/>
    <property type="molecule type" value="Genomic_DNA"/>
</dbReference>
<dbReference type="Pfam" id="PF13377">
    <property type="entry name" value="Peripla_BP_3"/>
    <property type="match status" value="1"/>
</dbReference>
<evidence type="ECO:0000259" key="5">
    <source>
        <dbReference type="PROSITE" id="PS50932"/>
    </source>
</evidence>
<dbReference type="InterPro" id="IPR028082">
    <property type="entry name" value="Peripla_BP_I"/>
</dbReference>
<organism evidence="6 7">
    <name type="scientific">Microlunatus capsulatus</name>
    <dbReference type="NCBI Taxonomy" id="99117"/>
    <lineage>
        <taxon>Bacteria</taxon>
        <taxon>Bacillati</taxon>
        <taxon>Actinomycetota</taxon>
        <taxon>Actinomycetes</taxon>
        <taxon>Propionibacteriales</taxon>
        <taxon>Propionibacteriaceae</taxon>
        <taxon>Microlunatus</taxon>
    </lineage>
</organism>
<evidence type="ECO:0000256" key="1">
    <source>
        <dbReference type="ARBA" id="ARBA00022491"/>
    </source>
</evidence>
<dbReference type="CDD" id="cd01392">
    <property type="entry name" value="HTH_LacI"/>
    <property type="match status" value="1"/>
</dbReference>
<proteinExistence type="predicted"/>